<reference evidence="3 4" key="1">
    <citation type="journal article" date="2017" name="Nat. Ecol. Evol.">
        <title>Scallop genome provides insights into evolution of bilaterian karyotype and development.</title>
        <authorList>
            <person name="Wang S."/>
            <person name="Zhang J."/>
            <person name="Jiao W."/>
            <person name="Li J."/>
            <person name="Xun X."/>
            <person name="Sun Y."/>
            <person name="Guo X."/>
            <person name="Huan P."/>
            <person name="Dong B."/>
            <person name="Zhang L."/>
            <person name="Hu X."/>
            <person name="Sun X."/>
            <person name="Wang J."/>
            <person name="Zhao C."/>
            <person name="Wang Y."/>
            <person name="Wang D."/>
            <person name="Huang X."/>
            <person name="Wang R."/>
            <person name="Lv J."/>
            <person name="Li Y."/>
            <person name="Zhang Z."/>
            <person name="Liu B."/>
            <person name="Lu W."/>
            <person name="Hui Y."/>
            <person name="Liang J."/>
            <person name="Zhou Z."/>
            <person name="Hou R."/>
            <person name="Li X."/>
            <person name="Liu Y."/>
            <person name="Li H."/>
            <person name="Ning X."/>
            <person name="Lin Y."/>
            <person name="Zhao L."/>
            <person name="Xing Q."/>
            <person name="Dou J."/>
            <person name="Li Y."/>
            <person name="Mao J."/>
            <person name="Guo H."/>
            <person name="Dou H."/>
            <person name="Li T."/>
            <person name="Mu C."/>
            <person name="Jiang W."/>
            <person name="Fu Q."/>
            <person name="Fu X."/>
            <person name="Miao Y."/>
            <person name="Liu J."/>
            <person name="Yu Q."/>
            <person name="Li R."/>
            <person name="Liao H."/>
            <person name="Li X."/>
            <person name="Kong Y."/>
            <person name="Jiang Z."/>
            <person name="Chourrout D."/>
            <person name="Li R."/>
            <person name="Bao Z."/>
        </authorList>
    </citation>
    <scope>NUCLEOTIDE SEQUENCE [LARGE SCALE GENOMIC DNA]</scope>
    <source>
        <strain evidence="3 4">PY_sf001</strain>
    </source>
</reference>
<sequence length="806" mass="88611">MKKLLLISLIIGTALSQLDYERNRIALLRRRQQLANLSERELINGGFLPYGSSRVSKGFRGSDPSFDELTGRRRRFQSNVVFQNVDKPVSGRRSYLQSLRSSLRRNGGRTGRARGSFWKTDRPVNEQNVRRTYMPAIKRPRFTPNIKDILPRRMPSYSPTARGIDSNWTPRLPSTVSGAGNFLPSNMNDFIERTNPVNDRSYVSPKKPSLIVEPIPLPSLRDPEHITAKEQIPSQTHTPDYVAPMDPVLPVQHKTDPNYVVDAALNDPFGPLDMSTFPLDINDPSYVDPMLSPDPFGPFNSLLNPKLPTNVKDPNYSADKVLKDPLGPLDSPSLLLDINDPGYVDPAQTDPLSPLTNGKDPNYVANQELKDPLGPLDSPSLLLDINDPGYVDPAQTDPLSPLTNGKDPNYVANQELKEPLGPLDSPRLPLDINEPGYVDPGLSGSMGPIGDPRFPDTLPTDTLFEPLLPKGGLMSDPLASFKNGNPNYVPSNDPQALFNDNQANAFPDAFGLLDLPQDPTSSRGPFAQLPPDNVSPTDGSLPSDIPSLPGLLDPVNTDFGSNGGSTDLLMNPSNYQPEPPLPHSPLFDSNLPPVPNMNGFNLDQSIPEMNGSPLDPFIPDMNGSPWDPPFPDMNGSPWDPPFPDMDGSPGDPPIPDMNGSPLDTPDMNGSPVDPSIPNQFMTRSEINEAARREYAKSPGAFDPKWNNPNVRNSNLYVKGKPDNQKDARHARGKTQSGSTAVDKDIENKTAKSKWSEGYISKPDALRSYEGVINGQLFGCSEDRERVRATELMFQEAGTMQYFYKSI</sequence>
<dbReference type="OrthoDB" id="7456501at2759"/>
<gene>
    <name evidence="3" type="ORF">KP79_PYT15521</name>
</gene>
<organism evidence="3 4">
    <name type="scientific">Mizuhopecten yessoensis</name>
    <name type="common">Japanese scallop</name>
    <name type="synonym">Patinopecten yessoensis</name>
    <dbReference type="NCBI Taxonomy" id="6573"/>
    <lineage>
        <taxon>Eukaryota</taxon>
        <taxon>Metazoa</taxon>
        <taxon>Spiralia</taxon>
        <taxon>Lophotrochozoa</taxon>
        <taxon>Mollusca</taxon>
        <taxon>Bivalvia</taxon>
        <taxon>Autobranchia</taxon>
        <taxon>Pteriomorphia</taxon>
        <taxon>Pectinida</taxon>
        <taxon>Pectinoidea</taxon>
        <taxon>Pectinidae</taxon>
        <taxon>Mizuhopecten</taxon>
    </lineage>
</organism>
<evidence type="ECO:0000313" key="4">
    <source>
        <dbReference type="Proteomes" id="UP000242188"/>
    </source>
</evidence>
<keyword evidence="4" id="KW-1185">Reference proteome</keyword>
<feature type="compositionally biased region" description="Low complexity" evidence="1">
    <location>
        <begin position="332"/>
        <end position="341"/>
    </location>
</feature>
<keyword evidence="2" id="KW-0732">Signal</keyword>
<feature type="region of interest" description="Disordered" evidence="1">
    <location>
        <begin position="516"/>
        <end position="541"/>
    </location>
</feature>
<feature type="region of interest" description="Disordered" evidence="1">
    <location>
        <begin position="697"/>
        <end position="753"/>
    </location>
</feature>
<name>A0A210Q310_MIZYE</name>
<evidence type="ECO:0000256" key="1">
    <source>
        <dbReference type="SAM" id="MobiDB-lite"/>
    </source>
</evidence>
<feature type="region of interest" description="Disordered" evidence="1">
    <location>
        <begin position="622"/>
        <end position="677"/>
    </location>
</feature>
<dbReference type="EMBL" id="NEDP02005166">
    <property type="protein sequence ID" value="OWF43102.1"/>
    <property type="molecule type" value="Genomic_DNA"/>
</dbReference>
<evidence type="ECO:0000313" key="3">
    <source>
        <dbReference type="EMBL" id="OWF43102.1"/>
    </source>
</evidence>
<feature type="signal peptide" evidence="2">
    <location>
        <begin position="1"/>
        <end position="16"/>
    </location>
</feature>
<evidence type="ECO:0000256" key="2">
    <source>
        <dbReference type="SAM" id="SignalP"/>
    </source>
</evidence>
<feature type="chain" id="PRO_5012125959" evidence="2">
    <location>
        <begin position="17"/>
        <end position="806"/>
    </location>
</feature>
<protein>
    <submittedName>
        <fullName evidence="3">Discoidin domain-containing receptor 2</fullName>
    </submittedName>
</protein>
<dbReference type="Proteomes" id="UP000242188">
    <property type="component" value="Unassembled WGS sequence"/>
</dbReference>
<feature type="compositionally biased region" description="Low complexity" evidence="1">
    <location>
        <begin position="372"/>
        <end position="388"/>
    </location>
</feature>
<feature type="compositionally biased region" description="Basic and acidic residues" evidence="1">
    <location>
        <begin position="719"/>
        <end position="729"/>
    </location>
</feature>
<dbReference type="AlphaFoldDB" id="A0A210Q310"/>
<feature type="region of interest" description="Disordered" evidence="1">
    <location>
        <begin position="332"/>
        <end position="408"/>
    </location>
</feature>
<keyword evidence="3" id="KW-0675">Receptor</keyword>
<comment type="caution">
    <text evidence="3">The sequence shown here is derived from an EMBL/GenBank/DDBJ whole genome shotgun (WGS) entry which is preliminary data.</text>
</comment>
<accession>A0A210Q310</accession>
<proteinExistence type="predicted"/>
<feature type="region of interest" description="Disordered" evidence="1">
    <location>
        <begin position="149"/>
        <end position="169"/>
    </location>
</feature>
<feature type="compositionally biased region" description="Polar residues" evidence="1">
    <location>
        <begin position="706"/>
        <end position="715"/>
    </location>
</feature>